<feature type="non-terminal residue" evidence="1">
    <location>
        <position position="1"/>
    </location>
</feature>
<dbReference type="Gene3D" id="3.10.150.10">
    <property type="entry name" value="DNA Polymerase III, subunit A, domain 2"/>
    <property type="match status" value="1"/>
</dbReference>
<dbReference type="EMBL" id="BARS01014362">
    <property type="protein sequence ID" value="GAF92645.1"/>
    <property type="molecule type" value="Genomic_DNA"/>
</dbReference>
<proteinExistence type="predicted"/>
<evidence type="ECO:0000313" key="1">
    <source>
        <dbReference type="EMBL" id="GAF92645.1"/>
    </source>
</evidence>
<protein>
    <submittedName>
        <fullName evidence="1">Uncharacterized protein</fullName>
    </submittedName>
</protein>
<comment type="caution">
    <text evidence="1">The sequence shown here is derived from an EMBL/GenBank/DDBJ whole genome shotgun (WGS) entry which is preliminary data.</text>
</comment>
<sequence length="73" mass="7778">VIPFAAKEKDRPVLACVRFAQREGKLTLTTSDGFRLAELSLDFEDGDGEAQISASGAYLAQVLKAFGGMVSGR</sequence>
<accession>X0UW04</accession>
<gene>
    <name evidence="1" type="ORF">S01H1_24272</name>
</gene>
<reference evidence="1" key="1">
    <citation type="journal article" date="2014" name="Front. Microbiol.">
        <title>High frequency of phylogenetically diverse reductive dehalogenase-homologous genes in deep subseafloor sedimentary metagenomes.</title>
        <authorList>
            <person name="Kawai M."/>
            <person name="Futagami T."/>
            <person name="Toyoda A."/>
            <person name="Takaki Y."/>
            <person name="Nishi S."/>
            <person name="Hori S."/>
            <person name="Arai W."/>
            <person name="Tsubouchi T."/>
            <person name="Morono Y."/>
            <person name="Uchiyama I."/>
            <person name="Ito T."/>
            <person name="Fujiyama A."/>
            <person name="Inagaki F."/>
            <person name="Takami H."/>
        </authorList>
    </citation>
    <scope>NUCLEOTIDE SEQUENCE</scope>
    <source>
        <strain evidence="1">Expedition CK06-06</strain>
    </source>
</reference>
<dbReference type="AlphaFoldDB" id="X0UW04"/>
<dbReference type="SUPFAM" id="SSF55979">
    <property type="entry name" value="DNA clamp"/>
    <property type="match status" value="1"/>
</dbReference>
<name>X0UW04_9ZZZZ</name>
<dbReference type="InterPro" id="IPR046938">
    <property type="entry name" value="DNA_clamp_sf"/>
</dbReference>
<feature type="non-terminal residue" evidence="1">
    <location>
        <position position="73"/>
    </location>
</feature>
<organism evidence="1">
    <name type="scientific">marine sediment metagenome</name>
    <dbReference type="NCBI Taxonomy" id="412755"/>
    <lineage>
        <taxon>unclassified sequences</taxon>
        <taxon>metagenomes</taxon>
        <taxon>ecological metagenomes</taxon>
    </lineage>
</organism>